<feature type="transmembrane region" description="Helical" evidence="1">
    <location>
        <begin position="103"/>
        <end position="121"/>
    </location>
</feature>
<gene>
    <name evidence="2" type="ORF">AQS70_14670</name>
</gene>
<dbReference type="AlphaFoldDB" id="A0A0Q0XQS6"/>
<protein>
    <submittedName>
        <fullName evidence="2">Uncharacterized protein</fullName>
    </submittedName>
</protein>
<evidence type="ECO:0000256" key="1">
    <source>
        <dbReference type="SAM" id="Phobius"/>
    </source>
</evidence>
<dbReference type="Proteomes" id="UP000050342">
    <property type="component" value="Unassembled WGS sequence"/>
</dbReference>
<comment type="caution">
    <text evidence="2">The sequence shown here is derived from an EMBL/GenBank/DDBJ whole genome shotgun (WGS) entry which is preliminary data.</text>
</comment>
<reference evidence="2 3" key="1">
    <citation type="submission" date="2015-10" db="EMBL/GenBank/DDBJ databases">
        <title>Pseudomonas helleri sp. nov. and Pseudomonas weihenstephanensis sp. nov., isolated from raw cows milk.</title>
        <authorList>
            <person name="Von Neubeck M."/>
            <person name="Huptas C."/>
            <person name="Wenning M."/>
            <person name="Scherer S."/>
        </authorList>
    </citation>
    <scope>NUCLEOTIDE SEQUENCE [LARGE SCALE GENOMIC DNA]</scope>
    <source>
        <strain evidence="2 3">BSTT44</strain>
    </source>
</reference>
<organism evidence="2 3">
    <name type="scientific">Pseudomonas endophytica</name>
    <dbReference type="NCBI Taxonomy" id="1563157"/>
    <lineage>
        <taxon>Bacteria</taxon>
        <taxon>Pseudomonadati</taxon>
        <taxon>Pseudomonadota</taxon>
        <taxon>Gammaproteobacteria</taxon>
        <taxon>Pseudomonadales</taxon>
        <taxon>Pseudomonadaceae</taxon>
        <taxon>Pseudomonas</taxon>
    </lineage>
</organism>
<evidence type="ECO:0000313" key="2">
    <source>
        <dbReference type="EMBL" id="KQB52327.1"/>
    </source>
</evidence>
<sequence length="128" mass="14895">MTVFLVDGAELERYLYCCLIIKASFFVGYCGERVLILFLLMILILMFVPVGVEIVSAAFLVAYSAMLWLAFKSPAPEDRGIEQLIDSKRKRQLLVIRSWGAKFFWFSYSALMFLWLLLYVLEEMLSRK</sequence>
<name>A0A0Q0XQS6_9PSED</name>
<keyword evidence="1" id="KW-0812">Transmembrane</keyword>
<feature type="transmembrane region" description="Helical" evidence="1">
    <location>
        <begin position="38"/>
        <end position="71"/>
    </location>
</feature>
<keyword evidence="1" id="KW-1133">Transmembrane helix</keyword>
<evidence type="ECO:0000313" key="3">
    <source>
        <dbReference type="Proteomes" id="UP000050342"/>
    </source>
</evidence>
<proteinExistence type="predicted"/>
<accession>A0A0Q0XQS6</accession>
<keyword evidence="1" id="KW-0472">Membrane</keyword>
<keyword evidence="3" id="KW-1185">Reference proteome</keyword>
<dbReference type="EMBL" id="LLWH01000200">
    <property type="protein sequence ID" value="KQB52327.1"/>
    <property type="molecule type" value="Genomic_DNA"/>
</dbReference>